<keyword evidence="4" id="KW-1185">Reference proteome</keyword>
<sequence length="154" mass="17750">MQRLPKRVKTVWLFSALGGALFWIAILIGYRIAQIFWSWLPIWGLLIVLIIGLIVTFSEIALIPYRYRFYHFAVNETDVEIQKGFFFRKHISIPIARVQNVDLNQGPFLITQHLYEVKIATGGSNHSIDALTKEHATELKNRVMQLALEAKNAQ</sequence>
<evidence type="ECO:0000313" key="3">
    <source>
        <dbReference type="EMBL" id="UQS87217.1"/>
    </source>
</evidence>
<evidence type="ECO:0000313" key="4">
    <source>
        <dbReference type="Proteomes" id="UP000831181"/>
    </source>
</evidence>
<organism evidence="3 4">
    <name type="scientific">Nicoliella spurrieriana</name>
    <dbReference type="NCBI Taxonomy" id="2925830"/>
    <lineage>
        <taxon>Bacteria</taxon>
        <taxon>Bacillati</taxon>
        <taxon>Bacillota</taxon>
        <taxon>Bacilli</taxon>
        <taxon>Lactobacillales</taxon>
        <taxon>Lactobacillaceae</taxon>
        <taxon>Nicoliella</taxon>
    </lineage>
</organism>
<reference evidence="3" key="1">
    <citation type="journal article" date="2022" name="Int. J. Syst. Evol. Microbiol.">
        <title>Apilactobacillus apisilvae sp. nov., Nicolia spurrieriana gen. nov. sp. nov., Bombilactobacillus folatiphilus sp. nov. and Bombilactobacillus thymidiniphilus sp. nov., four new lactic acid bacterial isolates from stingless bees Tetragonula carbonaria and Austroplebeia australis.</title>
        <authorList>
            <person name="Oliphant S.A."/>
            <person name="Watson-Haigh N.S."/>
            <person name="Sumby K.M."/>
            <person name="Gardner J."/>
            <person name="Groom S."/>
            <person name="Jiranek V."/>
        </authorList>
    </citation>
    <scope>NUCLEOTIDE SEQUENCE</scope>
    <source>
        <strain evidence="3">SGEP1_A5</strain>
    </source>
</reference>
<dbReference type="PANTHER" id="PTHR34473:SF2">
    <property type="entry name" value="UPF0699 TRANSMEMBRANE PROTEIN YDBT"/>
    <property type="match status" value="1"/>
</dbReference>
<dbReference type="Proteomes" id="UP000831181">
    <property type="component" value="Chromosome"/>
</dbReference>
<dbReference type="InterPro" id="IPR005182">
    <property type="entry name" value="YdbS-like_PH"/>
</dbReference>
<gene>
    <name evidence="3" type="ORF">MOO44_03400</name>
</gene>
<feature type="domain" description="YdbS-like PH" evidence="2">
    <location>
        <begin position="67"/>
        <end position="142"/>
    </location>
</feature>
<proteinExistence type="predicted"/>
<dbReference type="Pfam" id="PF03703">
    <property type="entry name" value="bPH_2"/>
    <property type="match status" value="1"/>
</dbReference>
<name>A0A976RSU6_9LACO</name>
<dbReference type="EMBL" id="CP093361">
    <property type="protein sequence ID" value="UQS87217.1"/>
    <property type="molecule type" value="Genomic_DNA"/>
</dbReference>
<dbReference type="PANTHER" id="PTHR34473">
    <property type="entry name" value="UPF0699 TRANSMEMBRANE PROTEIN YDBS"/>
    <property type="match status" value="1"/>
</dbReference>
<dbReference type="AlphaFoldDB" id="A0A976RSU6"/>
<keyword evidence="1" id="KW-0812">Transmembrane</keyword>
<dbReference type="KEGG" id="lbe:MOO44_03400"/>
<protein>
    <submittedName>
        <fullName evidence="3">PH domain-containing protein</fullName>
    </submittedName>
</protein>
<keyword evidence="1" id="KW-0472">Membrane</keyword>
<keyword evidence="1" id="KW-1133">Transmembrane helix</keyword>
<accession>A0A976RSU6</accession>
<feature type="transmembrane region" description="Helical" evidence="1">
    <location>
        <begin position="39"/>
        <end position="62"/>
    </location>
</feature>
<evidence type="ECO:0000256" key="1">
    <source>
        <dbReference type="SAM" id="Phobius"/>
    </source>
</evidence>
<feature type="transmembrane region" description="Helical" evidence="1">
    <location>
        <begin position="12"/>
        <end position="33"/>
    </location>
</feature>
<dbReference type="RefSeq" id="WP_260117017.1">
    <property type="nucleotide sequence ID" value="NZ_CP093361.1"/>
</dbReference>
<evidence type="ECO:0000259" key="2">
    <source>
        <dbReference type="Pfam" id="PF03703"/>
    </source>
</evidence>